<comment type="caution">
    <text evidence="2">The sequence shown here is derived from an EMBL/GenBank/DDBJ whole genome shotgun (WGS) entry which is preliminary data.</text>
</comment>
<organism evidence="2 3">
    <name type="scientific">Candidatus Uhrbacteria bacterium RIFCSPLOWO2_02_FULL_48_18</name>
    <dbReference type="NCBI Taxonomy" id="1802408"/>
    <lineage>
        <taxon>Bacteria</taxon>
        <taxon>Candidatus Uhriibacteriota</taxon>
    </lineage>
</organism>
<evidence type="ECO:0000313" key="2">
    <source>
        <dbReference type="EMBL" id="OGL86786.1"/>
    </source>
</evidence>
<name>A0A1F7V897_9BACT</name>
<dbReference type="Proteomes" id="UP000176593">
    <property type="component" value="Unassembled WGS sequence"/>
</dbReference>
<reference evidence="2 3" key="1">
    <citation type="journal article" date="2016" name="Nat. Commun.">
        <title>Thousands of microbial genomes shed light on interconnected biogeochemical processes in an aquifer system.</title>
        <authorList>
            <person name="Anantharaman K."/>
            <person name="Brown C.T."/>
            <person name="Hug L.A."/>
            <person name="Sharon I."/>
            <person name="Castelle C.J."/>
            <person name="Probst A.J."/>
            <person name="Thomas B.C."/>
            <person name="Singh A."/>
            <person name="Wilkins M.J."/>
            <person name="Karaoz U."/>
            <person name="Brodie E.L."/>
            <person name="Williams K.H."/>
            <person name="Hubbard S.S."/>
            <person name="Banfield J.F."/>
        </authorList>
    </citation>
    <scope>NUCLEOTIDE SEQUENCE [LARGE SCALE GENOMIC DNA]</scope>
</reference>
<feature type="domain" description="dTDP-4-dehydro-6-deoxy-alpha-D-glucopyranose 2,3-dehydratase" evidence="1">
    <location>
        <begin position="7"/>
        <end position="224"/>
    </location>
</feature>
<evidence type="ECO:0000259" key="1">
    <source>
        <dbReference type="Pfam" id="PF03559"/>
    </source>
</evidence>
<protein>
    <recommendedName>
        <fullName evidence="1">dTDP-4-dehydro-6-deoxy-alpha-D-glucopyranose 2,3-dehydratase domain-containing protein</fullName>
    </recommendedName>
</protein>
<evidence type="ECO:0000313" key="3">
    <source>
        <dbReference type="Proteomes" id="UP000176593"/>
    </source>
</evidence>
<dbReference type="GO" id="GO:0016829">
    <property type="term" value="F:lyase activity"/>
    <property type="evidence" value="ECO:0007669"/>
    <property type="project" value="InterPro"/>
</dbReference>
<dbReference type="Gene3D" id="3.90.79.40">
    <property type="entry name" value="EvaA sugar 2,3-dehydratase subunit"/>
    <property type="match status" value="1"/>
</dbReference>
<proteinExistence type="predicted"/>
<dbReference type="EMBL" id="MGEQ01000005">
    <property type="protein sequence ID" value="OGL86786.1"/>
    <property type="molecule type" value="Genomic_DNA"/>
</dbReference>
<dbReference type="AlphaFoldDB" id="A0A1F7V897"/>
<dbReference type="Pfam" id="PF03559">
    <property type="entry name" value="Hexose_dehydrat"/>
    <property type="match status" value="1"/>
</dbReference>
<sequence>MHQRAPALAMDVELCDLSDLAPAWVQSSKEIARPDGGFFRVIGMRVLRAAGKAASFWMQPMIGYQTSGYVGLVVCRMGEQDLVLVQLIAEPGNVGIWDADGKNTRVLVGPSFQFSQGNLAIHEKAKRGECDAKGNPFKLIPFADSVKGKTFNAEWQPAPEDGGRFFEKVNNYGRVRVTDMNDVLAELEKTGAMENYSWTSIPVLRQLCRLGLVNGHLRSSMSLLV</sequence>
<dbReference type="InterPro" id="IPR005212">
    <property type="entry name" value="EvaA-like"/>
</dbReference>
<gene>
    <name evidence="2" type="ORF">A3I41_04385</name>
</gene>
<accession>A0A1F7V897</accession>
<dbReference type="InterPro" id="IPR038153">
    <property type="entry name" value="EvaA-like_sf"/>
</dbReference>